<dbReference type="EMBL" id="JAUJYO010000017">
    <property type="protein sequence ID" value="KAK1291386.1"/>
    <property type="molecule type" value="Genomic_DNA"/>
</dbReference>
<dbReference type="SUPFAM" id="SSF56219">
    <property type="entry name" value="DNase I-like"/>
    <property type="match status" value="1"/>
</dbReference>
<dbReference type="PANTHER" id="PTHR33710">
    <property type="entry name" value="BNAC02G09200D PROTEIN"/>
    <property type="match status" value="1"/>
</dbReference>
<gene>
    <name evidence="1" type="ORF">QJS10_CPB17g00989</name>
</gene>
<name>A0AAV9CRA8_ACOCL</name>
<protein>
    <recommendedName>
        <fullName evidence="3">Reverse transcriptase</fullName>
    </recommendedName>
</protein>
<comment type="caution">
    <text evidence="1">The sequence shown here is derived from an EMBL/GenBank/DDBJ whole genome shotgun (WGS) entry which is preliminary data.</text>
</comment>
<organism evidence="1 2">
    <name type="scientific">Acorus calamus</name>
    <name type="common">Sweet flag</name>
    <dbReference type="NCBI Taxonomy" id="4465"/>
    <lineage>
        <taxon>Eukaryota</taxon>
        <taxon>Viridiplantae</taxon>
        <taxon>Streptophyta</taxon>
        <taxon>Embryophyta</taxon>
        <taxon>Tracheophyta</taxon>
        <taxon>Spermatophyta</taxon>
        <taxon>Magnoliopsida</taxon>
        <taxon>Liliopsida</taxon>
        <taxon>Acoraceae</taxon>
        <taxon>Acorus</taxon>
    </lineage>
</organism>
<sequence length="242" mass="27733">MIDLPMSNQAYTWSSMREDPSLVKLDRVLVDHEWEAVHPTCSVQGLPRVMSDHSPLLVSGGCREQRTPIFRFENWWLLSPGFTEVVADSWKISAGVLTGARMVAFKLKRLKLLLKQWNRAELKKRRERKVHLAEHIFAFERWEEAGLVSEEDKAMWVSMKNEWALICRMEEAAWRQRSQWCGSAMVVIHWRGTVFLGCRDGLRGYGKEFSHFKINSLGGLSGGLGTGQLFDSGLTFGSEMSR</sequence>
<dbReference type="AlphaFoldDB" id="A0AAV9CRA8"/>
<dbReference type="Proteomes" id="UP001180020">
    <property type="component" value="Unassembled WGS sequence"/>
</dbReference>
<reference evidence="1" key="2">
    <citation type="submission" date="2023-06" db="EMBL/GenBank/DDBJ databases">
        <authorList>
            <person name="Ma L."/>
            <person name="Liu K.-W."/>
            <person name="Li Z."/>
            <person name="Hsiao Y.-Y."/>
            <person name="Qi Y."/>
            <person name="Fu T."/>
            <person name="Tang G."/>
            <person name="Zhang D."/>
            <person name="Sun W.-H."/>
            <person name="Liu D.-K."/>
            <person name="Li Y."/>
            <person name="Chen G.-Z."/>
            <person name="Liu X.-D."/>
            <person name="Liao X.-Y."/>
            <person name="Jiang Y.-T."/>
            <person name="Yu X."/>
            <person name="Hao Y."/>
            <person name="Huang J."/>
            <person name="Zhao X.-W."/>
            <person name="Ke S."/>
            <person name="Chen Y.-Y."/>
            <person name="Wu W.-L."/>
            <person name="Hsu J.-L."/>
            <person name="Lin Y.-F."/>
            <person name="Huang M.-D."/>
            <person name="Li C.-Y."/>
            <person name="Huang L."/>
            <person name="Wang Z.-W."/>
            <person name="Zhao X."/>
            <person name="Zhong W.-Y."/>
            <person name="Peng D.-H."/>
            <person name="Ahmad S."/>
            <person name="Lan S."/>
            <person name="Zhang J.-S."/>
            <person name="Tsai W.-C."/>
            <person name="Van De Peer Y."/>
            <person name="Liu Z.-J."/>
        </authorList>
    </citation>
    <scope>NUCLEOTIDE SEQUENCE</scope>
    <source>
        <strain evidence="1">CP</strain>
        <tissue evidence="1">Leaves</tissue>
    </source>
</reference>
<evidence type="ECO:0008006" key="3">
    <source>
        <dbReference type="Google" id="ProtNLM"/>
    </source>
</evidence>
<dbReference type="Gene3D" id="3.60.10.10">
    <property type="entry name" value="Endonuclease/exonuclease/phosphatase"/>
    <property type="match status" value="1"/>
</dbReference>
<dbReference type="PANTHER" id="PTHR33710:SF71">
    <property type="entry name" value="ENDONUCLEASE_EXONUCLEASE_PHOSPHATASE DOMAIN-CONTAINING PROTEIN"/>
    <property type="match status" value="1"/>
</dbReference>
<evidence type="ECO:0000313" key="1">
    <source>
        <dbReference type="EMBL" id="KAK1291386.1"/>
    </source>
</evidence>
<evidence type="ECO:0000313" key="2">
    <source>
        <dbReference type="Proteomes" id="UP001180020"/>
    </source>
</evidence>
<dbReference type="InterPro" id="IPR036691">
    <property type="entry name" value="Endo/exonu/phosph_ase_sf"/>
</dbReference>
<accession>A0AAV9CRA8</accession>
<reference evidence="1" key="1">
    <citation type="journal article" date="2023" name="Nat. Commun.">
        <title>Diploid and tetraploid genomes of Acorus and the evolution of monocots.</title>
        <authorList>
            <person name="Ma L."/>
            <person name="Liu K.W."/>
            <person name="Li Z."/>
            <person name="Hsiao Y.Y."/>
            <person name="Qi Y."/>
            <person name="Fu T."/>
            <person name="Tang G.D."/>
            <person name="Zhang D."/>
            <person name="Sun W.H."/>
            <person name="Liu D.K."/>
            <person name="Li Y."/>
            <person name="Chen G.Z."/>
            <person name="Liu X.D."/>
            <person name="Liao X.Y."/>
            <person name="Jiang Y.T."/>
            <person name="Yu X."/>
            <person name="Hao Y."/>
            <person name="Huang J."/>
            <person name="Zhao X.W."/>
            <person name="Ke S."/>
            <person name="Chen Y.Y."/>
            <person name="Wu W.L."/>
            <person name="Hsu J.L."/>
            <person name="Lin Y.F."/>
            <person name="Huang M.D."/>
            <person name="Li C.Y."/>
            <person name="Huang L."/>
            <person name="Wang Z.W."/>
            <person name="Zhao X."/>
            <person name="Zhong W.Y."/>
            <person name="Peng D.H."/>
            <person name="Ahmad S."/>
            <person name="Lan S."/>
            <person name="Zhang J.S."/>
            <person name="Tsai W.C."/>
            <person name="Van de Peer Y."/>
            <person name="Liu Z.J."/>
        </authorList>
    </citation>
    <scope>NUCLEOTIDE SEQUENCE</scope>
    <source>
        <strain evidence="1">CP</strain>
    </source>
</reference>
<proteinExistence type="predicted"/>
<keyword evidence="2" id="KW-1185">Reference proteome</keyword>